<proteinExistence type="predicted"/>
<evidence type="ECO:0000313" key="2">
    <source>
        <dbReference type="Proteomes" id="UP000253209"/>
    </source>
</evidence>
<dbReference type="RefSeq" id="WP_114003395.1">
    <property type="nucleotide sequence ID" value="NZ_QGDC01000001.1"/>
</dbReference>
<evidence type="ECO:0008006" key="3">
    <source>
        <dbReference type="Google" id="ProtNLM"/>
    </source>
</evidence>
<dbReference type="AlphaFoldDB" id="A0A367GTI4"/>
<keyword evidence="2" id="KW-1185">Reference proteome</keyword>
<dbReference type="Proteomes" id="UP000253209">
    <property type="component" value="Unassembled WGS sequence"/>
</dbReference>
<name>A0A367GTI4_9SPHI</name>
<organism evidence="1 2">
    <name type="scientific">Mucilaginibacter hurinus</name>
    <dbReference type="NCBI Taxonomy" id="2201324"/>
    <lineage>
        <taxon>Bacteria</taxon>
        <taxon>Pseudomonadati</taxon>
        <taxon>Bacteroidota</taxon>
        <taxon>Sphingobacteriia</taxon>
        <taxon>Sphingobacteriales</taxon>
        <taxon>Sphingobacteriaceae</taxon>
        <taxon>Mucilaginibacter</taxon>
    </lineage>
</organism>
<gene>
    <name evidence="1" type="ORF">DJ568_01165</name>
</gene>
<dbReference type="OrthoDB" id="1524766at2"/>
<dbReference type="Gene3D" id="3.10.450.50">
    <property type="match status" value="1"/>
</dbReference>
<sequence>MTKTYSIFLLLTFYLIPLAVNADPIGEIAELIKAGKHSELEKHFAPSVDITILKDENIFSNTQAAIVVSKFFTQNKLRNVKILHKVNTSNTYRFGVLLISTDRGTYRLSFTLNSINNGALQIIDLRIEAEKGG</sequence>
<accession>A0A367GTI4</accession>
<evidence type="ECO:0000313" key="1">
    <source>
        <dbReference type="EMBL" id="RCH56498.1"/>
    </source>
</evidence>
<dbReference type="EMBL" id="QGDC01000001">
    <property type="protein sequence ID" value="RCH56498.1"/>
    <property type="molecule type" value="Genomic_DNA"/>
</dbReference>
<comment type="caution">
    <text evidence="1">The sequence shown here is derived from an EMBL/GenBank/DDBJ whole genome shotgun (WGS) entry which is preliminary data.</text>
</comment>
<dbReference type="Pfam" id="PF16022">
    <property type="entry name" value="DUF4783"/>
    <property type="match status" value="1"/>
</dbReference>
<dbReference type="InterPro" id="IPR031977">
    <property type="entry name" value="DUF4783"/>
</dbReference>
<protein>
    <recommendedName>
        <fullName evidence="3">DUF4783 domain-containing protein</fullName>
    </recommendedName>
</protein>
<reference evidence="1 2" key="1">
    <citation type="submission" date="2018-05" db="EMBL/GenBank/DDBJ databases">
        <title>Mucilaginibacter hurinus sp. nov., isolated from briquette warehouse soil.</title>
        <authorList>
            <person name="Choi L."/>
        </authorList>
    </citation>
    <scope>NUCLEOTIDE SEQUENCE [LARGE SCALE GENOMIC DNA]</scope>
    <source>
        <strain evidence="1 2">ZR32</strain>
    </source>
</reference>